<protein>
    <submittedName>
        <fullName evidence="2">Uncharacterized protein</fullName>
    </submittedName>
</protein>
<feature type="region of interest" description="Disordered" evidence="1">
    <location>
        <begin position="62"/>
        <end position="108"/>
    </location>
</feature>
<evidence type="ECO:0000256" key="1">
    <source>
        <dbReference type="SAM" id="MobiDB-lite"/>
    </source>
</evidence>
<feature type="compositionally biased region" description="Basic residues" evidence="1">
    <location>
        <begin position="73"/>
        <end position="87"/>
    </location>
</feature>
<proteinExistence type="predicted"/>
<evidence type="ECO:0000313" key="2">
    <source>
        <dbReference type="EMBL" id="JAD81234.1"/>
    </source>
</evidence>
<dbReference type="EMBL" id="GBRH01216661">
    <property type="protein sequence ID" value="JAD81234.1"/>
    <property type="molecule type" value="Transcribed_RNA"/>
</dbReference>
<accession>A0A0A9CY33</accession>
<name>A0A0A9CY33_ARUDO</name>
<feature type="compositionally biased region" description="Low complexity" evidence="1">
    <location>
        <begin position="30"/>
        <end position="47"/>
    </location>
</feature>
<reference evidence="2" key="2">
    <citation type="journal article" date="2015" name="Data Brief">
        <title>Shoot transcriptome of the giant reed, Arundo donax.</title>
        <authorList>
            <person name="Barrero R.A."/>
            <person name="Guerrero F.D."/>
            <person name="Moolhuijzen P."/>
            <person name="Goolsby J.A."/>
            <person name="Tidwell J."/>
            <person name="Bellgard S.E."/>
            <person name="Bellgard M.I."/>
        </authorList>
    </citation>
    <scope>NUCLEOTIDE SEQUENCE</scope>
    <source>
        <tissue evidence="2">Shoot tissue taken approximately 20 cm above the soil surface</tissue>
    </source>
</reference>
<organism evidence="2">
    <name type="scientific">Arundo donax</name>
    <name type="common">Giant reed</name>
    <name type="synonym">Donax arundinaceus</name>
    <dbReference type="NCBI Taxonomy" id="35708"/>
    <lineage>
        <taxon>Eukaryota</taxon>
        <taxon>Viridiplantae</taxon>
        <taxon>Streptophyta</taxon>
        <taxon>Embryophyta</taxon>
        <taxon>Tracheophyta</taxon>
        <taxon>Spermatophyta</taxon>
        <taxon>Magnoliopsida</taxon>
        <taxon>Liliopsida</taxon>
        <taxon>Poales</taxon>
        <taxon>Poaceae</taxon>
        <taxon>PACMAD clade</taxon>
        <taxon>Arundinoideae</taxon>
        <taxon>Arundineae</taxon>
        <taxon>Arundo</taxon>
    </lineage>
</organism>
<dbReference type="AlphaFoldDB" id="A0A0A9CY33"/>
<feature type="region of interest" description="Disordered" evidence="1">
    <location>
        <begin position="1"/>
        <end position="49"/>
    </location>
</feature>
<reference evidence="2" key="1">
    <citation type="submission" date="2014-09" db="EMBL/GenBank/DDBJ databases">
        <authorList>
            <person name="Magalhaes I.L.F."/>
            <person name="Oliveira U."/>
            <person name="Santos F.R."/>
            <person name="Vidigal T.H.D.A."/>
            <person name="Brescovit A.D."/>
            <person name="Santos A.J."/>
        </authorList>
    </citation>
    <scope>NUCLEOTIDE SEQUENCE</scope>
    <source>
        <tissue evidence="2">Shoot tissue taken approximately 20 cm above the soil surface</tissue>
    </source>
</reference>
<feature type="compositionally biased region" description="Basic residues" evidence="1">
    <location>
        <begin position="95"/>
        <end position="108"/>
    </location>
</feature>
<sequence>MLIARRADGDGGPGQRDVLPERLQRRGQRRGSSSVTTTTTRPTAVALIPCAPSSDIARVEFRRRPPWAGHEQRRVRRQATAPGRRRGWLGWPGHPRSRRRPRRRRSRR</sequence>